<dbReference type="Proteomes" id="UP000008718">
    <property type="component" value="Chromosome"/>
</dbReference>
<dbReference type="KEGG" id="ppn:Palpr_0650"/>
<keyword evidence="3" id="KW-1185">Reference proteome</keyword>
<accession>E4T262</accession>
<feature type="transmembrane region" description="Helical" evidence="1">
    <location>
        <begin position="495"/>
        <end position="513"/>
    </location>
</feature>
<feature type="transmembrane region" description="Helical" evidence="1">
    <location>
        <begin position="161"/>
        <end position="187"/>
    </location>
</feature>
<dbReference type="EMBL" id="CP002345">
    <property type="protein sequence ID" value="ADQ78806.1"/>
    <property type="molecule type" value="Genomic_DNA"/>
</dbReference>
<proteinExistence type="predicted"/>
<evidence type="ECO:0000313" key="2">
    <source>
        <dbReference type="EMBL" id="ADQ78806.1"/>
    </source>
</evidence>
<keyword evidence="1" id="KW-0812">Transmembrane</keyword>
<feature type="transmembrane region" description="Helical" evidence="1">
    <location>
        <begin position="430"/>
        <end position="452"/>
    </location>
</feature>
<dbReference type="OrthoDB" id="2659138at2"/>
<dbReference type="AlphaFoldDB" id="E4T262"/>
<keyword evidence="1" id="KW-1133">Transmembrane helix</keyword>
<evidence type="ECO:0000313" key="3">
    <source>
        <dbReference type="Proteomes" id="UP000008718"/>
    </source>
</evidence>
<keyword evidence="1" id="KW-0472">Membrane</keyword>
<dbReference type="eggNOG" id="ENOG502Z7WB">
    <property type="taxonomic scope" value="Bacteria"/>
</dbReference>
<feature type="transmembrane region" description="Helical" evidence="1">
    <location>
        <begin position="458"/>
        <end position="475"/>
    </location>
</feature>
<feature type="transmembrane region" description="Helical" evidence="1">
    <location>
        <begin position="60"/>
        <end position="77"/>
    </location>
</feature>
<feature type="transmembrane region" description="Helical" evidence="1">
    <location>
        <begin position="265"/>
        <end position="284"/>
    </location>
</feature>
<gene>
    <name evidence="2" type="ordered locus">Palpr_0650</name>
</gene>
<dbReference type="RefSeq" id="WP_013444175.1">
    <property type="nucleotide sequence ID" value="NC_014734.1"/>
</dbReference>
<dbReference type="STRING" id="694427.Palpr_0650"/>
<reference evidence="2 3" key="2">
    <citation type="journal article" date="2011" name="Stand. Genomic Sci.">
        <title>Complete genome sequence of Paludibacter propionicigenes type strain (WB4).</title>
        <authorList>
            <person name="Gronow S."/>
            <person name="Munk C."/>
            <person name="Lapidus A."/>
            <person name="Nolan M."/>
            <person name="Lucas S."/>
            <person name="Hammon N."/>
            <person name="Deshpande S."/>
            <person name="Cheng J.F."/>
            <person name="Tapia R."/>
            <person name="Han C."/>
            <person name="Goodwin L."/>
            <person name="Pitluck S."/>
            <person name="Liolios K."/>
            <person name="Ivanova N."/>
            <person name="Mavromatis K."/>
            <person name="Mikhailova N."/>
            <person name="Pati A."/>
            <person name="Chen A."/>
            <person name="Palaniappan K."/>
            <person name="Land M."/>
            <person name="Hauser L."/>
            <person name="Chang Y.J."/>
            <person name="Jeffries C.D."/>
            <person name="Brambilla E."/>
            <person name="Rohde M."/>
            <person name="Goker M."/>
            <person name="Detter J.C."/>
            <person name="Woyke T."/>
            <person name="Bristow J."/>
            <person name="Eisen J.A."/>
            <person name="Markowitz V."/>
            <person name="Hugenholtz P."/>
            <person name="Kyrpides N.C."/>
            <person name="Klenk H.P."/>
        </authorList>
    </citation>
    <scope>NUCLEOTIDE SEQUENCE [LARGE SCALE GENOMIC DNA]</scope>
    <source>
        <strain evidence="3">DSM 17365 / JCM 13257 / WB4</strain>
    </source>
</reference>
<feature type="transmembrane region" description="Helical" evidence="1">
    <location>
        <begin position="237"/>
        <end position="258"/>
    </location>
</feature>
<sequence length="558" mass="64410">MIKFLLSLFKPFRWFIEKMGADYNQFIMILQLKLTMDNRRTKGIGANAKKETENALIKQSFAQLMFGVCFAMFFLFIKSSFTFYFFFHSFLMASMAMMIISEFTTILFDTSENVIIQPLPIKGNTISLARNAHVLTYLTLMSFNLSVATVIAAGYKYGVLSALLFSFTIFMNVLFTLFLANMLYLIIMRIASGEKLKNILMYFQIVITILFMGAYQLSMNMVDKTHITNMVLPVHWYTYLIPPAFFSGLLESFTLFLFDIRHLIFITEALLVPVLGIFFTGKYLTPIFNRKLMDLEQGDRVSKVKTETARRSLWYRMMLGIFVRRKGEHAPFKLIWTMTGRERLFMQSFLPSLGFIVIMIAVQFFKNNSFNLDEIIHSKRYLLVLYSFMFIGLSLPASLLNGNNQSATWIFKTVPLSLPADYFKGFIKAAFARFFVPFYLVLSVGICFLWGYTVIPDVLVAILAIYFVTTLFYYLQSPGFPFAQSKAASQGGMAFVKMMGLMLTAVALGYMHYFLLRWSAYAGSLLIPLYLGLIYYVNRILVYKKITWEKVDEVNIYP</sequence>
<feature type="transmembrane region" description="Helical" evidence="1">
    <location>
        <begin position="381"/>
        <end position="400"/>
    </location>
</feature>
<feature type="transmembrane region" description="Helical" evidence="1">
    <location>
        <begin position="519"/>
        <end position="537"/>
    </location>
</feature>
<protein>
    <submittedName>
        <fullName evidence="2">Uncharacterized protein</fullName>
    </submittedName>
</protein>
<feature type="transmembrane region" description="Helical" evidence="1">
    <location>
        <begin position="199"/>
        <end position="217"/>
    </location>
</feature>
<name>E4T262_PALPW</name>
<reference key="1">
    <citation type="submission" date="2010-11" db="EMBL/GenBank/DDBJ databases">
        <title>The complete genome of Paludibacter propionicigenes DSM 17365.</title>
        <authorList>
            <consortium name="US DOE Joint Genome Institute (JGI-PGF)"/>
            <person name="Lucas S."/>
            <person name="Copeland A."/>
            <person name="Lapidus A."/>
            <person name="Bruce D."/>
            <person name="Goodwin L."/>
            <person name="Pitluck S."/>
            <person name="Kyrpides N."/>
            <person name="Mavromatis K."/>
            <person name="Ivanova N."/>
            <person name="Munk A.C."/>
            <person name="Brettin T."/>
            <person name="Detter J.C."/>
            <person name="Han C."/>
            <person name="Tapia R."/>
            <person name="Land M."/>
            <person name="Hauser L."/>
            <person name="Markowitz V."/>
            <person name="Cheng J.-F."/>
            <person name="Hugenholtz P."/>
            <person name="Woyke T."/>
            <person name="Wu D."/>
            <person name="Gronow S."/>
            <person name="Wellnitz S."/>
            <person name="Brambilla E."/>
            <person name="Klenk H.-P."/>
            <person name="Eisen J.A."/>
        </authorList>
    </citation>
    <scope>NUCLEOTIDE SEQUENCE</scope>
    <source>
        <strain>WB4</strain>
    </source>
</reference>
<feature type="transmembrane region" description="Helical" evidence="1">
    <location>
        <begin position="83"/>
        <end position="108"/>
    </location>
</feature>
<evidence type="ECO:0000256" key="1">
    <source>
        <dbReference type="SAM" id="Phobius"/>
    </source>
</evidence>
<organism evidence="2 3">
    <name type="scientific">Paludibacter propionicigenes (strain DSM 17365 / JCM 13257 / WB4)</name>
    <dbReference type="NCBI Taxonomy" id="694427"/>
    <lineage>
        <taxon>Bacteria</taxon>
        <taxon>Pseudomonadati</taxon>
        <taxon>Bacteroidota</taxon>
        <taxon>Bacteroidia</taxon>
        <taxon>Bacteroidales</taxon>
        <taxon>Paludibacteraceae</taxon>
        <taxon>Paludibacter</taxon>
    </lineage>
</organism>
<feature type="transmembrane region" description="Helical" evidence="1">
    <location>
        <begin position="344"/>
        <end position="365"/>
    </location>
</feature>
<dbReference type="HOGENOM" id="CLU_035812_0_0_10"/>
<feature type="transmembrane region" description="Helical" evidence="1">
    <location>
        <begin position="134"/>
        <end position="155"/>
    </location>
</feature>